<dbReference type="OrthoDB" id="145933at2"/>
<name>A0A0M6Z6E0_9HYPH</name>
<dbReference type="InterPro" id="IPR027417">
    <property type="entry name" value="P-loop_NTPase"/>
</dbReference>
<keyword evidence="2" id="KW-1185">Reference proteome</keyword>
<dbReference type="AlphaFoldDB" id="A0A0M6Z6E0"/>
<dbReference type="Proteomes" id="UP000049983">
    <property type="component" value="Unassembled WGS sequence"/>
</dbReference>
<evidence type="ECO:0000313" key="1">
    <source>
        <dbReference type="EMBL" id="CTQ70365.1"/>
    </source>
</evidence>
<evidence type="ECO:0000313" key="2">
    <source>
        <dbReference type="Proteomes" id="UP000049983"/>
    </source>
</evidence>
<reference evidence="2" key="1">
    <citation type="submission" date="2015-07" db="EMBL/GenBank/DDBJ databases">
        <authorList>
            <person name="Rodrigo-Torres Lidia"/>
            <person name="Arahal R.David."/>
        </authorList>
    </citation>
    <scope>NUCLEOTIDE SEQUENCE [LARGE SCALE GENOMIC DNA]</scope>
    <source>
        <strain evidence="2">CECT 5096</strain>
    </source>
</reference>
<proteinExistence type="predicted"/>
<gene>
    <name evidence="1" type="ORF">LA5096_02497</name>
</gene>
<protein>
    <recommendedName>
        <fullName evidence="3">DUF1611 domain-containing protein</fullName>
    </recommendedName>
</protein>
<sequence>MEPIAPCRLMAAKRSYAVRRVNLAECTHIVKTAFRPEPGDLVLARVQAIGSHKRIELPNGRKATLHEGDEILLAYGNRYAPDQYEAYVPETLEPCHMVAAGGIAACAVSWHDRLSGPTGIEPVGVLCHSDGTVVNLKQFALPTVACPMPAAVFGVFGTSMNAGKTATAASLVRGFAASGYTVGAVKVTGTAAGGDPWLMQDSGAAHVLDFTDGGLATTFGTPLDTIVGTTRNLLRTLHRSDCDVAVVEIADGLYQDETRQLAASPLMHSLFDSVVFAAGDALGAVAGVNRLEAHGYQVLGISGSVMRSPLAVREATVNLNIPAYSLADLQSPVTISGIMDNTVSGRLVAAQ</sequence>
<dbReference type="Gene3D" id="3.40.50.300">
    <property type="entry name" value="P-loop containing nucleotide triphosphate hydrolases"/>
    <property type="match status" value="1"/>
</dbReference>
<dbReference type="RefSeq" id="WP_055113113.1">
    <property type="nucleotide sequence ID" value="NZ_CXWA01000001.1"/>
</dbReference>
<evidence type="ECO:0008006" key="3">
    <source>
        <dbReference type="Google" id="ProtNLM"/>
    </source>
</evidence>
<dbReference type="SUPFAM" id="SSF52540">
    <property type="entry name" value="P-loop containing nucleoside triphosphate hydrolases"/>
    <property type="match status" value="1"/>
</dbReference>
<organism evidence="1 2">
    <name type="scientific">Roseibium album</name>
    <dbReference type="NCBI Taxonomy" id="311410"/>
    <lineage>
        <taxon>Bacteria</taxon>
        <taxon>Pseudomonadati</taxon>
        <taxon>Pseudomonadota</taxon>
        <taxon>Alphaproteobacteria</taxon>
        <taxon>Hyphomicrobiales</taxon>
        <taxon>Stappiaceae</taxon>
        <taxon>Roseibium</taxon>
    </lineage>
</organism>
<dbReference type="EMBL" id="CXWC01000010">
    <property type="protein sequence ID" value="CTQ70365.1"/>
    <property type="molecule type" value="Genomic_DNA"/>
</dbReference>
<dbReference type="STRING" id="311410.LA5095_01242"/>
<dbReference type="GeneID" id="97669878"/>
<accession>A0A0M6Z6E0</accession>